<dbReference type="SUPFAM" id="SSF50494">
    <property type="entry name" value="Trypsin-like serine proteases"/>
    <property type="match status" value="1"/>
</dbReference>
<dbReference type="HOGENOM" id="CLU_050832_0_0_11"/>
<dbReference type="KEGG" id="tfu:Tfu_0745"/>
<dbReference type="AlphaFoldDB" id="Q47RY4"/>
<dbReference type="PROSITE" id="PS00134">
    <property type="entry name" value="TRYPSIN_HIS"/>
    <property type="match status" value="1"/>
</dbReference>
<dbReference type="InterPro" id="IPR050966">
    <property type="entry name" value="Glutamyl_endopeptidase"/>
</dbReference>
<dbReference type="InterPro" id="IPR001254">
    <property type="entry name" value="Trypsin_dom"/>
</dbReference>
<evidence type="ECO:0000256" key="1">
    <source>
        <dbReference type="ARBA" id="ARBA00022729"/>
    </source>
</evidence>
<keyword evidence="1" id="KW-0732">Signal</keyword>
<evidence type="ECO:0000256" key="2">
    <source>
        <dbReference type="SAM" id="MobiDB-lite"/>
    </source>
</evidence>
<dbReference type="GO" id="GO:0006508">
    <property type="term" value="P:proteolysis"/>
    <property type="evidence" value="ECO:0007669"/>
    <property type="project" value="InterPro"/>
</dbReference>
<dbReference type="Gene3D" id="2.40.10.10">
    <property type="entry name" value="Trypsin-like serine proteases"/>
    <property type="match status" value="2"/>
</dbReference>
<dbReference type="Pfam" id="PF00089">
    <property type="entry name" value="Trypsin"/>
    <property type="match status" value="1"/>
</dbReference>
<proteinExistence type="predicted"/>
<evidence type="ECO:0000313" key="4">
    <source>
        <dbReference type="EMBL" id="AAZ54783.1"/>
    </source>
</evidence>
<evidence type="ECO:0000259" key="3">
    <source>
        <dbReference type="Pfam" id="PF00089"/>
    </source>
</evidence>
<dbReference type="EMBL" id="CP000088">
    <property type="protein sequence ID" value="AAZ54783.1"/>
    <property type="molecule type" value="Genomic_DNA"/>
</dbReference>
<accession>Q47RY4</accession>
<dbReference type="PANTHER" id="PTHR15462">
    <property type="entry name" value="SERINE PROTEASE"/>
    <property type="match status" value="1"/>
</dbReference>
<reference evidence="4" key="1">
    <citation type="submission" date="2005-07" db="EMBL/GenBank/DDBJ databases">
        <title>Complete sequence of Thermobifida fusca YX.</title>
        <authorList>
            <consortium name="US DOE Joint Genome Institute"/>
            <person name="Copeland A."/>
            <person name="Lucas S."/>
            <person name="Lapidus A."/>
            <person name="Barry K."/>
            <person name="Detter J.C."/>
            <person name="Glavina T."/>
            <person name="Hammon N."/>
            <person name="Israni S."/>
            <person name="Pitluck S."/>
            <person name="Di Bartolo G."/>
            <person name="Chain P."/>
            <person name="Schmutz J."/>
            <person name="Larimer F."/>
            <person name="Land M."/>
            <person name="Lykidis A."/>
            <person name="Richardson P."/>
        </authorList>
    </citation>
    <scope>NUCLEOTIDE SEQUENCE</scope>
    <source>
        <strain evidence="4">YX</strain>
    </source>
</reference>
<feature type="region of interest" description="Disordered" evidence="2">
    <location>
        <begin position="116"/>
        <end position="136"/>
    </location>
</feature>
<feature type="domain" description="Peptidase S1" evidence="3">
    <location>
        <begin position="161"/>
        <end position="319"/>
    </location>
</feature>
<dbReference type="STRING" id="269800.Tfu_0745"/>
<dbReference type="GO" id="GO:0004252">
    <property type="term" value="F:serine-type endopeptidase activity"/>
    <property type="evidence" value="ECO:0007669"/>
    <property type="project" value="InterPro"/>
</dbReference>
<sequence length="361" mass="38684">MPFPRFVPAQPAKITKRSHLNTESVACFGDMNRSIMYAFLASLTLVAAGIAPASAVEPSHPVPLDPAPEVVHQSAATTPEQQRAVAAYWTPDRMAAALPLPSALDDLPVSLSLLGGRRASDTDTDTDTDTTSLSDSSVRRWTGGGLVAATTGRVYLTLDGVDYTCTASVINAQNRDTVLTAGHCLKNKTGSWAENWIFVPGYADGRAPYGRYTARDMLVSPKWSRQGDDSYDFGFVVLNTDLRGRHVADRTGAQKVSFSGRIAPYVHAFGYPSSPPYSGRHLYYCAGATHADRQGTLGSGMDCAMTQGSSGGPWFADFDTTTGTGTITSLTSFKYTDNAAVQYGPRLGDEARRVYEAAQIL</sequence>
<protein>
    <recommendedName>
        <fullName evidence="3">Peptidase S1 domain-containing protein</fullName>
    </recommendedName>
</protein>
<name>Q47RY4_THEFY</name>
<dbReference type="InterPro" id="IPR043504">
    <property type="entry name" value="Peptidase_S1_PA_chymotrypsin"/>
</dbReference>
<organism evidence="4">
    <name type="scientific">Thermobifida fusca (strain YX)</name>
    <dbReference type="NCBI Taxonomy" id="269800"/>
    <lineage>
        <taxon>Bacteria</taxon>
        <taxon>Bacillati</taxon>
        <taxon>Actinomycetota</taxon>
        <taxon>Actinomycetes</taxon>
        <taxon>Streptosporangiales</taxon>
        <taxon>Nocardiopsidaceae</taxon>
        <taxon>Thermobifida</taxon>
    </lineage>
</organism>
<dbReference type="InterPro" id="IPR009003">
    <property type="entry name" value="Peptidase_S1_PA"/>
</dbReference>
<dbReference type="eggNOG" id="COG3591">
    <property type="taxonomic scope" value="Bacteria"/>
</dbReference>
<dbReference type="InterPro" id="IPR018114">
    <property type="entry name" value="TRYPSIN_HIS"/>
</dbReference>
<gene>
    <name evidence="4" type="ordered locus">Tfu_0745</name>
</gene>